<sequence>MVNEGKDAASDRHALAAVEHHHAQMLQRMQHLTALLAEAVQERDASAAHDAKDTLVEWCENELLPHALAEEKFLYEMARERPEASMLVTGMLVEHRTIVNTLEELRGLSDVRAAAVATALERLFALHLEKENRLLLPFIVEQPDLSLVAAVQGLHELTGELQAEGSGHAHTTTETSLD</sequence>
<dbReference type="EMBL" id="BRVS01000026">
    <property type="protein sequence ID" value="GLB68982.1"/>
    <property type="molecule type" value="Genomic_DNA"/>
</dbReference>
<evidence type="ECO:0000313" key="2">
    <source>
        <dbReference type="EMBL" id="GLB68982.1"/>
    </source>
</evidence>
<organism evidence="2 3">
    <name type="scientific">Arthrobacter mangrovi</name>
    <dbReference type="NCBI Taxonomy" id="2966350"/>
    <lineage>
        <taxon>Bacteria</taxon>
        <taxon>Bacillati</taxon>
        <taxon>Actinomycetota</taxon>
        <taxon>Actinomycetes</taxon>
        <taxon>Micrococcales</taxon>
        <taxon>Micrococcaceae</taxon>
        <taxon>Arthrobacter</taxon>
    </lineage>
</organism>
<accession>A0ABQ5MYB7</accession>
<gene>
    <name evidence="2" type="ORF">AHIS1636_34250</name>
</gene>
<proteinExistence type="predicted"/>
<dbReference type="Gene3D" id="1.20.120.520">
    <property type="entry name" value="nmb1532 protein domain like"/>
    <property type="match status" value="1"/>
</dbReference>
<feature type="domain" description="Hemerythrin-like" evidence="1">
    <location>
        <begin position="14"/>
        <end position="139"/>
    </location>
</feature>
<comment type="caution">
    <text evidence="2">The sequence shown here is derived from an EMBL/GenBank/DDBJ whole genome shotgun (WGS) entry which is preliminary data.</text>
</comment>
<dbReference type="Pfam" id="PF01814">
    <property type="entry name" value="Hemerythrin"/>
    <property type="match status" value="1"/>
</dbReference>
<reference evidence="2 3" key="1">
    <citation type="journal article" date="2023" name="Int. J. Syst. Evol. Microbiol.">
        <title>Arthrobacter mangrovi sp. nov., an actinobacterium isolated from the rhizosphere of a mangrove.</title>
        <authorList>
            <person name="Hamada M."/>
            <person name="Saitou S."/>
            <person name="Enomoto N."/>
            <person name="Nanri K."/>
            <person name="Hidaka K."/>
            <person name="Miura T."/>
            <person name="Tamura T."/>
        </authorList>
    </citation>
    <scope>NUCLEOTIDE SEQUENCE [LARGE SCALE GENOMIC DNA]</scope>
    <source>
        <strain evidence="2 3">NBRC 112813</strain>
    </source>
</reference>
<dbReference type="Proteomes" id="UP001209654">
    <property type="component" value="Unassembled WGS sequence"/>
</dbReference>
<evidence type="ECO:0000259" key="1">
    <source>
        <dbReference type="Pfam" id="PF01814"/>
    </source>
</evidence>
<dbReference type="InterPro" id="IPR012312">
    <property type="entry name" value="Hemerythrin-like"/>
</dbReference>
<keyword evidence="3" id="KW-1185">Reference proteome</keyword>
<evidence type="ECO:0000313" key="3">
    <source>
        <dbReference type="Proteomes" id="UP001209654"/>
    </source>
</evidence>
<protein>
    <recommendedName>
        <fullName evidence="1">Hemerythrin-like domain-containing protein</fullName>
    </recommendedName>
</protein>
<name>A0ABQ5MYB7_9MICC</name>